<evidence type="ECO:0000256" key="5">
    <source>
        <dbReference type="ARBA" id="ARBA00023163"/>
    </source>
</evidence>
<dbReference type="PANTHER" id="PTHR47172">
    <property type="entry name" value="OS01G0976800 PROTEIN"/>
    <property type="match status" value="1"/>
</dbReference>
<accession>A0A1L0CUW6</accession>
<organism evidence="8 9">
    <name type="scientific">Sungouiella intermedia</name>
    <dbReference type="NCBI Taxonomy" id="45354"/>
    <lineage>
        <taxon>Eukaryota</taxon>
        <taxon>Fungi</taxon>
        <taxon>Dikarya</taxon>
        <taxon>Ascomycota</taxon>
        <taxon>Saccharomycotina</taxon>
        <taxon>Pichiomycetes</taxon>
        <taxon>Metschnikowiaceae</taxon>
        <taxon>Sungouiella</taxon>
    </lineage>
</organism>
<dbReference type="GO" id="GO:0006355">
    <property type="term" value="P:regulation of DNA-templated transcription"/>
    <property type="evidence" value="ECO:0007669"/>
    <property type="project" value="InterPro"/>
</dbReference>
<dbReference type="STRING" id="45354.A0A1L0CUW6"/>
<evidence type="ECO:0000256" key="2">
    <source>
        <dbReference type="ARBA" id="ARBA00022771"/>
    </source>
</evidence>
<keyword evidence="9" id="KW-1185">Reference proteome</keyword>
<reference evidence="8 9" key="1">
    <citation type="submission" date="2016-10" db="EMBL/GenBank/DDBJ databases">
        <authorList>
            <person name="de Groot N.N."/>
        </authorList>
    </citation>
    <scope>NUCLEOTIDE SEQUENCE [LARGE SCALE GENOMIC DNA]</scope>
    <source>
        <strain evidence="8 9">CBS 141442</strain>
    </source>
</reference>
<keyword evidence="2 6" id="KW-0863">Zinc-finger</keyword>
<dbReference type="SMART" id="SM00401">
    <property type="entry name" value="ZnF_GATA"/>
    <property type="match status" value="1"/>
</dbReference>
<dbReference type="SUPFAM" id="SSF57716">
    <property type="entry name" value="Glucocorticoid receptor-like (DNA-binding domain)"/>
    <property type="match status" value="1"/>
</dbReference>
<dbReference type="GO" id="GO:0043565">
    <property type="term" value="F:sequence-specific DNA binding"/>
    <property type="evidence" value="ECO:0007669"/>
    <property type="project" value="InterPro"/>
</dbReference>
<feature type="domain" description="GATA-type" evidence="7">
    <location>
        <begin position="130"/>
        <end position="185"/>
    </location>
</feature>
<dbReference type="Gene3D" id="3.30.50.10">
    <property type="entry name" value="Erythroid Transcription Factor GATA-1, subunit A"/>
    <property type="match status" value="1"/>
</dbReference>
<dbReference type="PROSITE" id="PS50114">
    <property type="entry name" value="GATA_ZN_FINGER_2"/>
    <property type="match status" value="1"/>
</dbReference>
<evidence type="ECO:0000256" key="6">
    <source>
        <dbReference type="PROSITE-ProRule" id="PRU00094"/>
    </source>
</evidence>
<gene>
    <name evidence="8" type="ORF">SAMEA4029010_CIC11G00000001320</name>
</gene>
<dbReference type="PANTHER" id="PTHR47172:SF24">
    <property type="entry name" value="GATA ZINC FINGER DOMAIN-CONTAINING PROTEIN 14-RELATED"/>
    <property type="match status" value="1"/>
</dbReference>
<evidence type="ECO:0000313" key="9">
    <source>
        <dbReference type="Proteomes" id="UP000182334"/>
    </source>
</evidence>
<dbReference type="AlphaFoldDB" id="A0A1L0CUW6"/>
<dbReference type="EMBL" id="LT635756">
    <property type="protein sequence ID" value="SGZ47485.1"/>
    <property type="molecule type" value="Genomic_DNA"/>
</dbReference>
<keyword evidence="5" id="KW-0804">Transcription</keyword>
<keyword evidence="4" id="KW-0805">Transcription regulation</keyword>
<dbReference type="Proteomes" id="UP000182334">
    <property type="component" value="Chromosome I"/>
</dbReference>
<evidence type="ECO:0000259" key="7">
    <source>
        <dbReference type="PROSITE" id="PS50114"/>
    </source>
</evidence>
<protein>
    <submittedName>
        <fullName evidence="8">CIC11C00000001320</fullName>
    </submittedName>
</protein>
<dbReference type="GO" id="GO:0008270">
    <property type="term" value="F:zinc ion binding"/>
    <property type="evidence" value="ECO:0007669"/>
    <property type="project" value="UniProtKB-KW"/>
</dbReference>
<dbReference type="OrthoDB" id="2162994at2759"/>
<evidence type="ECO:0000313" key="8">
    <source>
        <dbReference type="EMBL" id="SGZ47485.1"/>
    </source>
</evidence>
<dbReference type="CDD" id="cd00202">
    <property type="entry name" value="ZnF_GATA"/>
    <property type="match status" value="1"/>
</dbReference>
<dbReference type="Pfam" id="PF00320">
    <property type="entry name" value="GATA"/>
    <property type="match status" value="1"/>
</dbReference>
<evidence type="ECO:0000256" key="4">
    <source>
        <dbReference type="ARBA" id="ARBA00023015"/>
    </source>
</evidence>
<sequence>MSTASKVKLPSIAELTNNLHLPKSSLDALPLLLIFRAPVPAARQLPLAQLDQRVAAPPAAVPYHLQTGPQPANPQHYHHYSHANVPPPPGYYQPSYYHPAYYLPVVTPANANYVHLPQEAKPYSVPEVINKPMNKCHRCGTTETPEWRRGPNGLRTLCNACGLFHAKLVKRKGAVLAAEEVLNNKVCKGKNGRRVSIKKQALDESKKRMREAQVTEIPPIPYTAPPVVGAPQHHPSMAGAQPPLPQVPLPSVPGTEYLYHVQPEMGSMPLPGLAQWGHRMALPRPVLNSPYQSLPPLRN</sequence>
<name>A0A1L0CUW6_9ASCO</name>
<evidence type="ECO:0000256" key="3">
    <source>
        <dbReference type="ARBA" id="ARBA00022833"/>
    </source>
</evidence>
<dbReference type="InterPro" id="IPR000679">
    <property type="entry name" value="Znf_GATA"/>
</dbReference>
<evidence type="ECO:0000256" key="1">
    <source>
        <dbReference type="ARBA" id="ARBA00022723"/>
    </source>
</evidence>
<dbReference type="InterPro" id="IPR013088">
    <property type="entry name" value="Znf_NHR/GATA"/>
</dbReference>
<keyword evidence="3" id="KW-0862">Zinc</keyword>
<keyword evidence="1" id="KW-0479">Metal-binding</keyword>
<proteinExistence type="predicted"/>